<feature type="transmembrane region" description="Helical" evidence="2">
    <location>
        <begin position="619"/>
        <end position="642"/>
    </location>
</feature>
<keyword evidence="2" id="KW-1133">Transmembrane helix</keyword>
<dbReference type="EMBL" id="JAGINW010000001">
    <property type="protein sequence ID" value="MBP2330604.1"/>
    <property type="molecule type" value="Genomic_DNA"/>
</dbReference>
<dbReference type="Pfam" id="PF13576">
    <property type="entry name" value="Pentapeptide_3"/>
    <property type="match status" value="5"/>
</dbReference>
<protein>
    <submittedName>
        <fullName evidence="3">Uncharacterized protein YjbI with pentapeptide repeats</fullName>
    </submittedName>
</protein>
<evidence type="ECO:0000313" key="4">
    <source>
        <dbReference type="Proteomes" id="UP001519332"/>
    </source>
</evidence>
<sequence>MVARFGILRFDHAQFEGDAWFDEGTTFEGAAQFTGATFKGAAQFTGATFKGAAQFTGATFKDTAWFDEGTTFEGAARFDKATFKGDTWFDGATFKDTAWFDEGTTFEGAAQFTGATFKGAAQFTGATFKDTAWFDEGTTFEGAARFDKATFKGDTWFDGATFKGDARFDKATFKGDTQFTGATFKDTAWFDETTFKGDARFGKTTFEAAAWFDETTFEAAAWFDETTFEAAAGFKGAKFSDEARFDFARFDSAATLGPLIAVKVRLSSAVFSQLVVVELEAGWVSCDRARFQAGVTLRVRHANVSLQQVSFGGPSSLEGRSQHFRTSDNQTVVSASEDQVHGWPTRAAQHRAQIEGERIGTRTDEWVPGLVALQGTDVSELVLTDVDLRWCRFAGAHHLDKLRIEGRSPFHRPPSGWRAGWTWLPVWRWTSRQVLAEEHAWRRQGRTSKAAGWQQLGSGDAAVEVGAERLAVLYRSLRKALEDGKDEAGAGDFYYGEMEARRHAGPLRDRVVLSAYWLVSGYGQRALRAVVGLAVLVIVLTVLLVGWGLPGDSPGQLVTGTLPASSPTTQQTVALQIRDAPATLPPPGQCWTWTRAGKALQLALGSVAFRDAGQKLTPAGTWTVMTGRFLGPLFLALAVLAVRARVKR</sequence>
<dbReference type="Gene3D" id="2.160.20.80">
    <property type="entry name" value="E3 ubiquitin-protein ligase SopA"/>
    <property type="match status" value="1"/>
</dbReference>
<dbReference type="InterPro" id="IPR001646">
    <property type="entry name" value="5peptide_repeat"/>
</dbReference>
<keyword evidence="4" id="KW-1185">Reference proteome</keyword>
<dbReference type="RefSeq" id="WP_245378795.1">
    <property type="nucleotide sequence ID" value="NZ_JAGINW010000001.1"/>
</dbReference>
<evidence type="ECO:0000256" key="2">
    <source>
        <dbReference type="SAM" id="Phobius"/>
    </source>
</evidence>
<comment type="caution">
    <text evidence="3">The sequence shown here is derived from an EMBL/GenBank/DDBJ whole genome shotgun (WGS) entry which is preliminary data.</text>
</comment>
<dbReference type="Proteomes" id="UP001519332">
    <property type="component" value="Unassembled WGS sequence"/>
</dbReference>
<organism evidence="3 4">
    <name type="scientific">Kibdelosporangium banguiense</name>
    <dbReference type="NCBI Taxonomy" id="1365924"/>
    <lineage>
        <taxon>Bacteria</taxon>
        <taxon>Bacillati</taxon>
        <taxon>Actinomycetota</taxon>
        <taxon>Actinomycetes</taxon>
        <taxon>Pseudonocardiales</taxon>
        <taxon>Pseudonocardiaceae</taxon>
        <taxon>Kibdelosporangium</taxon>
    </lineage>
</organism>
<evidence type="ECO:0000313" key="3">
    <source>
        <dbReference type="EMBL" id="MBP2330604.1"/>
    </source>
</evidence>
<feature type="compositionally biased region" description="Polar residues" evidence="1">
    <location>
        <begin position="327"/>
        <end position="337"/>
    </location>
</feature>
<feature type="transmembrane region" description="Helical" evidence="2">
    <location>
        <begin position="526"/>
        <end position="549"/>
    </location>
</feature>
<name>A0ABS4U1S8_9PSEU</name>
<evidence type="ECO:0000256" key="1">
    <source>
        <dbReference type="SAM" id="MobiDB-lite"/>
    </source>
</evidence>
<keyword evidence="2" id="KW-0472">Membrane</keyword>
<proteinExistence type="predicted"/>
<feature type="region of interest" description="Disordered" evidence="1">
    <location>
        <begin position="320"/>
        <end position="347"/>
    </location>
</feature>
<gene>
    <name evidence="3" type="ORF">JOF56_010989</name>
</gene>
<keyword evidence="2" id="KW-0812">Transmembrane</keyword>
<reference evidence="3 4" key="1">
    <citation type="submission" date="2021-03" db="EMBL/GenBank/DDBJ databases">
        <title>Sequencing the genomes of 1000 actinobacteria strains.</title>
        <authorList>
            <person name="Klenk H.-P."/>
        </authorList>
    </citation>
    <scope>NUCLEOTIDE SEQUENCE [LARGE SCALE GENOMIC DNA]</scope>
    <source>
        <strain evidence="3 4">DSM 46670</strain>
    </source>
</reference>
<accession>A0ABS4U1S8</accession>